<organism evidence="1 2">
    <name type="scientific">Rhodopirellula baltica (strain DSM 10527 / NCIMB 13988 / SH1)</name>
    <dbReference type="NCBI Taxonomy" id="243090"/>
    <lineage>
        <taxon>Bacteria</taxon>
        <taxon>Pseudomonadati</taxon>
        <taxon>Planctomycetota</taxon>
        <taxon>Planctomycetia</taxon>
        <taxon>Pirellulales</taxon>
        <taxon>Pirellulaceae</taxon>
        <taxon>Rhodopirellula</taxon>
    </lineage>
</organism>
<proteinExistence type="predicted"/>
<gene>
    <name evidence="1" type="ordered locus">RB11280</name>
</gene>
<dbReference type="EnsemblBacteria" id="CAD79027">
    <property type="protein sequence ID" value="CAD79027"/>
    <property type="gene ID" value="RB11280"/>
</dbReference>
<accession>Q7UEK8</accession>
<dbReference type="Proteomes" id="UP000001025">
    <property type="component" value="Chromosome"/>
</dbReference>
<name>Q7UEK8_RHOBA</name>
<dbReference type="HOGENOM" id="CLU_1863606_0_0_0"/>
<dbReference type="KEGG" id="rba:RB11280"/>
<dbReference type="InParanoid" id="Q7UEK8"/>
<protein>
    <submittedName>
        <fullName evidence="1">Uncharacterized protein</fullName>
    </submittedName>
</protein>
<sequence length="137" mass="15292">MLPILKSPLPFKSPCWLVHCAILTCSTEQYGLNLDTSVDEGTSLSILPPQSSLRERAIGLLIQRPYHVEVLQFVDAGISAAFADRTSPAAWAGFARHHEHSTQEPHDLRERRLTRRQSGLTPNGELLSFLMRLSVCD</sequence>
<evidence type="ECO:0000313" key="1">
    <source>
        <dbReference type="EMBL" id="CAD79027.1"/>
    </source>
</evidence>
<keyword evidence="2" id="KW-1185">Reference proteome</keyword>
<dbReference type="AlphaFoldDB" id="Q7UEK8"/>
<evidence type="ECO:0000313" key="2">
    <source>
        <dbReference type="Proteomes" id="UP000001025"/>
    </source>
</evidence>
<dbReference type="EMBL" id="BX294153">
    <property type="protein sequence ID" value="CAD79027.1"/>
    <property type="molecule type" value="Genomic_DNA"/>
</dbReference>
<reference evidence="1 2" key="1">
    <citation type="journal article" date="2003" name="Proc. Natl. Acad. Sci. U.S.A.">
        <title>Complete genome sequence of the marine planctomycete Pirellula sp. strain 1.</title>
        <authorList>
            <person name="Gloeckner F.O."/>
            <person name="Kube M."/>
            <person name="Bauer M."/>
            <person name="Teeling H."/>
            <person name="Lombardot T."/>
            <person name="Ludwig W."/>
            <person name="Gade D."/>
            <person name="Beck A."/>
            <person name="Borzym K."/>
            <person name="Heitmann K."/>
            <person name="Rabus R."/>
            <person name="Schlesner H."/>
            <person name="Amann R."/>
            <person name="Reinhardt R."/>
        </authorList>
    </citation>
    <scope>NUCLEOTIDE SEQUENCE [LARGE SCALE GENOMIC DNA]</scope>
    <source>
        <strain evidence="2">DSM 10527 / NCIMB 13988 / SH1</strain>
    </source>
</reference>